<organism evidence="1 2">
    <name type="scientific">Acinetobacter beijerinckii ANC 3835</name>
    <dbReference type="NCBI Taxonomy" id="1217649"/>
    <lineage>
        <taxon>Bacteria</taxon>
        <taxon>Pseudomonadati</taxon>
        <taxon>Pseudomonadota</taxon>
        <taxon>Gammaproteobacteria</taxon>
        <taxon>Moraxellales</taxon>
        <taxon>Moraxellaceae</taxon>
        <taxon>Acinetobacter</taxon>
    </lineage>
</organism>
<name>N9FUR3_9GAMM</name>
<evidence type="ECO:0000313" key="2">
    <source>
        <dbReference type="Proteomes" id="UP000018417"/>
    </source>
</evidence>
<dbReference type="Pfam" id="PF20112">
    <property type="entry name" value="DUF6502"/>
    <property type="match status" value="1"/>
</dbReference>
<proteinExistence type="predicted"/>
<dbReference type="EMBL" id="APQK01000001">
    <property type="protein sequence ID" value="ENW08671.1"/>
    <property type="molecule type" value="Genomic_DNA"/>
</dbReference>
<protein>
    <submittedName>
        <fullName evidence="1">Uncharacterized protein</fullName>
    </submittedName>
</protein>
<dbReference type="InterPro" id="IPR045445">
    <property type="entry name" value="DUF6502"/>
</dbReference>
<evidence type="ECO:0000313" key="1">
    <source>
        <dbReference type="EMBL" id="ENW08671.1"/>
    </source>
</evidence>
<dbReference type="HOGENOM" id="CLU_068848_0_0_6"/>
<reference evidence="1 2" key="1">
    <citation type="submission" date="2013-02" db="EMBL/GenBank/DDBJ databases">
        <title>The Genome Sequence of Acinetobacter beijerinckii ANC 3835.</title>
        <authorList>
            <consortium name="The Broad Institute Genome Sequencing Platform"/>
            <consortium name="The Broad Institute Genome Sequencing Center for Infectious Disease"/>
            <person name="Cerqueira G."/>
            <person name="Feldgarden M."/>
            <person name="Courvalin P."/>
            <person name="Perichon B."/>
            <person name="Grillot-Courvalin C."/>
            <person name="Clermont D."/>
            <person name="Rocha E."/>
            <person name="Yoon E.-J."/>
            <person name="Nemec A."/>
            <person name="Walker B."/>
            <person name="Young S.K."/>
            <person name="Zeng Q."/>
            <person name="Gargeya S."/>
            <person name="Fitzgerald M."/>
            <person name="Haas B."/>
            <person name="Abouelleil A."/>
            <person name="Alvarado L."/>
            <person name="Arachchi H.M."/>
            <person name="Berlin A.M."/>
            <person name="Chapman S.B."/>
            <person name="Dewar J."/>
            <person name="Goldberg J."/>
            <person name="Griggs A."/>
            <person name="Gujja S."/>
            <person name="Hansen M."/>
            <person name="Howarth C."/>
            <person name="Imamovic A."/>
            <person name="Larimer J."/>
            <person name="McCowan C."/>
            <person name="Murphy C."/>
            <person name="Neiman D."/>
            <person name="Pearson M."/>
            <person name="Priest M."/>
            <person name="Roberts A."/>
            <person name="Saif S."/>
            <person name="Shea T."/>
            <person name="Sisk P."/>
            <person name="Sykes S."/>
            <person name="Wortman J."/>
            <person name="Nusbaum C."/>
            <person name="Birren B."/>
        </authorList>
    </citation>
    <scope>NUCLEOTIDE SEQUENCE [LARGE SCALE GENOMIC DNA]</scope>
    <source>
        <strain evidence="1 2">ANC 3835</strain>
    </source>
</reference>
<sequence>MKWACSKNFDNGVYMEKPTDQMMISTELNPANAQGVIPQDAETTLESIFPMMQHVARWLIHSGVGYTDFVAALKPIFYDQALTELERIQQNKTDSAVSLLSGLHRKDVSAFRQQGNQINAETTPNFAISVPARVIARWIALDLPHQIPVSGDENSFEALVRYISTEKHPRSILFELQRLGVVEQKGSDVILQQHSFTPDNQMQESKALFSANLTDHLAAGVDNFISEKTFTHLEQAVHAEKLTLESIESLRQLSIELWQNMAKQLLNAAIQCCEKDQNQQDATYQFRLGIYQYDKETKLQIPYQYKDK</sequence>
<accession>N9FUR3</accession>
<dbReference type="Proteomes" id="UP000018417">
    <property type="component" value="Unassembled WGS sequence"/>
</dbReference>
<dbReference type="PATRIC" id="fig|1217649.3.peg.254"/>
<comment type="caution">
    <text evidence="1">The sequence shown here is derived from an EMBL/GenBank/DDBJ whole genome shotgun (WGS) entry which is preliminary data.</text>
</comment>
<gene>
    <name evidence="1" type="ORF">F934_00268</name>
</gene>
<dbReference type="AlphaFoldDB" id="N9FUR3"/>